<dbReference type="AlphaFoldDB" id="A0A2I1HBD3"/>
<evidence type="ECO:0000256" key="1">
    <source>
        <dbReference type="SAM" id="MobiDB-lite"/>
    </source>
</evidence>
<proteinExistence type="predicted"/>
<accession>A0A2I1HBD3</accession>
<dbReference type="VEuPathDB" id="FungiDB:RhiirA1_535658"/>
<dbReference type="VEuPathDB" id="FungiDB:RhiirFUN_007939"/>
<protein>
    <submittedName>
        <fullName evidence="2">Uncharacterized protein</fullName>
    </submittedName>
</protein>
<dbReference type="VEuPathDB" id="FungiDB:FUN_014614"/>
<gene>
    <name evidence="2" type="ORF">RhiirA4_549118</name>
</gene>
<comment type="caution">
    <text evidence="2">The sequence shown here is derived from an EMBL/GenBank/DDBJ whole genome shotgun (WGS) entry which is preliminary data.</text>
</comment>
<reference evidence="2 3" key="1">
    <citation type="submission" date="2015-10" db="EMBL/GenBank/DDBJ databases">
        <title>Genome analyses suggest a sexual origin of heterokaryosis in a supposedly ancient asexual fungus.</title>
        <authorList>
            <person name="Ropars J."/>
            <person name="Sedzielewska K."/>
            <person name="Noel J."/>
            <person name="Charron P."/>
            <person name="Farinelli L."/>
            <person name="Marton T."/>
            <person name="Kruger M."/>
            <person name="Pelin A."/>
            <person name="Brachmann A."/>
            <person name="Corradi N."/>
        </authorList>
    </citation>
    <scope>NUCLEOTIDE SEQUENCE [LARGE SCALE GENOMIC DNA]</scope>
    <source>
        <strain evidence="2 3">A4</strain>
    </source>
</reference>
<feature type="compositionally biased region" description="Basic and acidic residues" evidence="1">
    <location>
        <begin position="68"/>
        <end position="77"/>
    </location>
</feature>
<feature type="region of interest" description="Disordered" evidence="1">
    <location>
        <begin position="64"/>
        <end position="107"/>
    </location>
</feature>
<evidence type="ECO:0000313" key="3">
    <source>
        <dbReference type="Proteomes" id="UP000234323"/>
    </source>
</evidence>
<sequence length="107" mass="12089">MTVQNSLYKIAEIKTETQNNEKLVLQDDLGTGLQLKSQDQIICRDASINNANWEFSDRIKEISGNTEGFKDKGKEGETGNDTLNANKKRSARSQGAREFRDTYSDKE</sequence>
<evidence type="ECO:0000313" key="2">
    <source>
        <dbReference type="EMBL" id="PKY56186.1"/>
    </source>
</evidence>
<name>A0A2I1HBD3_9GLOM</name>
<keyword evidence="3" id="KW-1185">Reference proteome</keyword>
<dbReference type="Proteomes" id="UP000234323">
    <property type="component" value="Unassembled WGS sequence"/>
</dbReference>
<organism evidence="2 3">
    <name type="scientific">Rhizophagus irregularis</name>
    <dbReference type="NCBI Taxonomy" id="588596"/>
    <lineage>
        <taxon>Eukaryota</taxon>
        <taxon>Fungi</taxon>
        <taxon>Fungi incertae sedis</taxon>
        <taxon>Mucoromycota</taxon>
        <taxon>Glomeromycotina</taxon>
        <taxon>Glomeromycetes</taxon>
        <taxon>Glomerales</taxon>
        <taxon>Glomeraceae</taxon>
        <taxon>Rhizophagus</taxon>
    </lineage>
</organism>
<feature type="compositionally biased region" description="Basic and acidic residues" evidence="1">
    <location>
        <begin position="95"/>
        <end position="107"/>
    </location>
</feature>
<dbReference type="EMBL" id="LLXI01002092">
    <property type="protein sequence ID" value="PKY56186.1"/>
    <property type="molecule type" value="Genomic_DNA"/>
</dbReference>